<comment type="caution">
    <text evidence="3">The sequence shown here is derived from an EMBL/GenBank/DDBJ whole genome shotgun (WGS) entry which is preliminary data.</text>
</comment>
<dbReference type="InterPro" id="IPR036291">
    <property type="entry name" value="NAD(P)-bd_dom_sf"/>
</dbReference>
<comment type="similarity">
    <text evidence="1">Belongs to the short-chain dehydrogenases/reductases (SDR) family.</text>
</comment>
<sequence>MQYDDLHRNFIALFSSNIFLKRVFIKLTESTFEVSGRIEQLKPKISQCKMVDCSNKVALVLGGAGNVGSGVVGGFLRRGYGRVAVISRDPVRLDNLRKQAGDAHERIVCILGDVGSERSAEAARQEVIKQCGRVDDIVTAIGFSWWQKGPVAQQSKTELESTLNSLVVAPFVAYKTFIPLVKDNPNGSYTFVTGGGADMYLIPGTGFMAVGGGAAQGLARAGLKEHVNDPVCVTEICFMLGVTPVPDQMPPAFTWIFNQDAGDAISMAAMKRAGRGKTSVIESLDGLKRLAENGVL</sequence>
<keyword evidence="2" id="KW-0560">Oxidoreductase</keyword>
<dbReference type="Pfam" id="PF00106">
    <property type="entry name" value="adh_short"/>
    <property type="match status" value="1"/>
</dbReference>
<reference evidence="3 4" key="1">
    <citation type="submission" date="2024-02" db="EMBL/GenBank/DDBJ databases">
        <authorList>
            <person name="Daric V."/>
            <person name="Darras S."/>
        </authorList>
    </citation>
    <scope>NUCLEOTIDE SEQUENCE [LARGE SCALE GENOMIC DNA]</scope>
</reference>
<dbReference type="InterPro" id="IPR002347">
    <property type="entry name" value="SDR_fam"/>
</dbReference>
<evidence type="ECO:0000256" key="1">
    <source>
        <dbReference type="ARBA" id="ARBA00006484"/>
    </source>
</evidence>
<dbReference type="Gene3D" id="3.40.50.720">
    <property type="entry name" value="NAD(P)-binding Rossmann-like Domain"/>
    <property type="match status" value="1"/>
</dbReference>
<dbReference type="EMBL" id="CAWYQH010000112">
    <property type="protein sequence ID" value="CAK8690017.1"/>
    <property type="molecule type" value="Genomic_DNA"/>
</dbReference>
<protein>
    <submittedName>
        <fullName evidence="3">Uncharacterized protein</fullName>
    </submittedName>
</protein>
<dbReference type="PANTHER" id="PTHR43669">
    <property type="entry name" value="5-KETO-D-GLUCONATE 5-REDUCTASE"/>
    <property type="match status" value="1"/>
</dbReference>
<dbReference type="Proteomes" id="UP001642483">
    <property type="component" value="Unassembled WGS sequence"/>
</dbReference>
<proteinExistence type="inferred from homology"/>
<gene>
    <name evidence="3" type="ORF">CVLEPA_LOCUS22666</name>
</gene>
<dbReference type="PANTHER" id="PTHR43669:SF3">
    <property type="entry name" value="ALCOHOL DEHYDROGENASE, PUTATIVE (AFU_ORTHOLOGUE AFUA_3G03445)-RELATED"/>
    <property type="match status" value="1"/>
</dbReference>
<accession>A0ABP0GE39</accession>
<evidence type="ECO:0000256" key="2">
    <source>
        <dbReference type="ARBA" id="ARBA00023002"/>
    </source>
</evidence>
<name>A0ABP0GE39_CLALP</name>
<dbReference type="SUPFAM" id="SSF51735">
    <property type="entry name" value="NAD(P)-binding Rossmann-fold domains"/>
    <property type="match status" value="1"/>
</dbReference>
<keyword evidence="4" id="KW-1185">Reference proteome</keyword>
<organism evidence="3 4">
    <name type="scientific">Clavelina lepadiformis</name>
    <name type="common">Light-bulb sea squirt</name>
    <name type="synonym">Ascidia lepadiformis</name>
    <dbReference type="NCBI Taxonomy" id="159417"/>
    <lineage>
        <taxon>Eukaryota</taxon>
        <taxon>Metazoa</taxon>
        <taxon>Chordata</taxon>
        <taxon>Tunicata</taxon>
        <taxon>Ascidiacea</taxon>
        <taxon>Aplousobranchia</taxon>
        <taxon>Clavelinidae</taxon>
        <taxon>Clavelina</taxon>
    </lineage>
</organism>
<evidence type="ECO:0000313" key="3">
    <source>
        <dbReference type="EMBL" id="CAK8690017.1"/>
    </source>
</evidence>
<evidence type="ECO:0000313" key="4">
    <source>
        <dbReference type="Proteomes" id="UP001642483"/>
    </source>
</evidence>